<accession>A0AAN0VKX5</accession>
<evidence type="ECO:0000313" key="2">
    <source>
        <dbReference type="EMBL" id="AIO31115.1"/>
    </source>
</evidence>
<dbReference type="Proteomes" id="UP000029413">
    <property type="component" value="Chromosome 1"/>
</dbReference>
<organism evidence="2 3">
    <name type="scientific">Burkholderia cenocepacia</name>
    <dbReference type="NCBI Taxonomy" id="95486"/>
    <lineage>
        <taxon>Bacteria</taxon>
        <taxon>Pseudomonadati</taxon>
        <taxon>Pseudomonadota</taxon>
        <taxon>Betaproteobacteria</taxon>
        <taxon>Burkholderiales</taxon>
        <taxon>Burkholderiaceae</taxon>
        <taxon>Burkholderia</taxon>
        <taxon>Burkholderia cepacia complex</taxon>
    </lineage>
</organism>
<dbReference type="KEGG" id="bcen:DM39_1505"/>
<sequence length="338" mass="37722">MDTELLCRTVRTPADLRNLPGYIDRVDPKQTALRRIIWPYSFKSEIACSLTNCRTPHKDGVIIELEDGSISNIGNICGADDDKFSTKFSTELLAMAEARRREQMTPRLLDRAGLQKIEADVRAICDDAHKWVRLCTAFESLCSEADRELRRRLTAGENFAITEVSERGEAEISELIASGQARNRSEARYKETVKGTIRGTGVLRLSESGLTSLERRARALLSADPLAADIAELQRLFNETVHLPMEVRDVADACRAGAAFFSADNFELMSDLSLPQRAKSTLRSLTLGTLEEHSKAISRSGVETARNSSAPRVDSKRERAAKKRLVAQLRSAQRMVRR</sequence>
<keyword evidence="3" id="KW-1185">Reference proteome</keyword>
<evidence type="ECO:0000313" key="3">
    <source>
        <dbReference type="Proteomes" id="UP000029413"/>
    </source>
</evidence>
<feature type="region of interest" description="Disordered" evidence="1">
    <location>
        <begin position="298"/>
        <end position="319"/>
    </location>
</feature>
<evidence type="ECO:0000256" key="1">
    <source>
        <dbReference type="SAM" id="MobiDB-lite"/>
    </source>
</evidence>
<proteinExistence type="predicted"/>
<protein>
    <submittedName>
        <fullName evidence="2">Uncharacterized protein</fullName>
    </submittedName>
</protein>
<dbReference type="EMBL" id="CP007783">
    <property type="protein sequence ID" value="AIO31115.1"/>
    <property type="molecule type" value="Genomic_DNA"/>
</dbReference>
<dbReference type="AlphaFoldDB" id="A0AAN0VKX5"/>
<reference evidence="2 3" key="1">
    <citation type="submission" date="2014-05" db="EMBL/GenBank/DDBJ databases">
        <authorList>
            <person name="Bishop-Lilly K.A."/>
            <person name="Broomall S.M."/>
            <person name="Chain P.S."/>
            <person name="Chertkov O."/>
            <person name="Coyne S.R."/>
            <person name="Daligault H.E."/>
            <person name="Davenport K.W."/>
            <person name="Erkkila T."/>
            <person name="Frey K.G."/>
            <person name="Gibbons H.S."/>
            <person name="Gu W."/>
            <person name="Jaissle J."/>
            <person name="Johnson S.L."/>
            <person name="Koroleva G.I."/>
            <person name="Ladner J.T."/>
            <person name="Lo C.-C."/>
            <person name="Minogue T.D."/>
            <person name="Munk C."/>
            <person name="Palacios G.F."/>
            <person name="Redden C.L."/>
            <person name="Rosenzweig C.N."/>
            <person name="Scholz M.B."/>
            <person name="Teshima H."/>
            <person name="Xu Y."/>
        </authorList>
    </citation>
    <scope>NUCLEOTIDE SEQUENCE [LARGE SCALE GENOMIC DNA]</scope>
    <source>
        <strain evidence="2 3">DDS 22E-1</strain>
    </source>
</reference>
<name>A0AAN0VKX5_9BURK</name>
<gene>
    <name evidence="2" type="ORF">DM39_1505</name>
</gene>